<evidence type="ECO:0000256" key="5">
    <source>
        <dbReference type="ARBA" id="ARBA00048336"/>
    </source>
</evidence>
<evidence type="ECO:0000259" key="7">
    <source>
        <dbReference type="PROSITE" id="PS50969"/>
    </source>
</evidence>
<dbReference type="GO" id="GO:0008420">
    <property type="term" value="F:RNA polymerase II CTD heptapeptide repeat phosphatase activity"/>
    <property type="evidence" value="ECO:0007669"/>
    <property type="project" value="UniProtKB-UniRule"/>
</dbReference>
<dbReference type="STRING" id="218851.A0A2G5DJM6"/>
<dbReference type="InterPro" id="IPR039189">
    <property type="entry name" value="Fcp1"/>
</dbReference>
<proteinExistence type="predicted"/>
<dbReference type="PROSITE" id="PS50969">
    <property type="entry name" value="FCP1"/>
    <property type="match status" value="1"/>
</dbReference>
<dbReference type="InterPro" id="IPR036412">
    <property type="entry name" value="HAD-like_sf"/>
</dbReference>
<dbReference type="SUPFAM" id="SSF56784">
    <property type="entry name" value="HAD-like"/>
    <property type="match status" value="1"/>
</dbReference>
<comment type="catalytic activity">
    <reaction evidence="4 6">
        <text>O-phospho-L-seryl-[protein] + H2O = L-seryl-[protein] + phosphate</text>
        <dbReference type="Rhea" id="RHEA:20629"/>
        <dbReference type="Rhea" id="RHEA-COMP:9863"/>
        <dbReference type="Rhea" id="RHEA-COMP:11604"/>
        <dbReference type="ChEBI" id="CHEBI:15377"/>
        <dbReference type="ChEBI" id="CHEBI:29999"/>
        <dbReference type="ChEBI" id="CHEBI:43474"/>
        <dbReference type="ChEBI" id="CHEBI:83421"/>
        <dbReference type="EC" id="3.1.3.16"/>
    </reaction>
</comment>
<comment type="function">
    <text evidence="6">This promotes the activity of RNA polymerase II.</text>
</comment>
<evidence type="ECO:0000256" key="2">
    <source>
        <dbReference type="ARBA" id="ARBA00022801"/>
    </source>
</evidence>
<evidence type="ECO:0000256" key="4">
    <source>
        <dbReference type="ARBA" id="ARBA00047761"/>
    </source>
</evidence>
<feature type="domain" description="FCP1 homology" evidence="7">
    <location>
        <begin position="61"/>
        <end position="236"/>
    </location>
</feature>
<dbReference type="SMART" id="SM00577">
    <property type="entry name" value="CPDc"/>
    <property type="match status" value="1"/>
</dbReference>
<accession>A0A2G5DJM6</accession>
<keyword evidence="3 6" id="KW-0539">Nucleus</keyword>
<dbReference type="Gene3D" id="3.40.50.1000">
    <property type="entry name" value="HAD superfamily/HAD-like"/>
    <property type="match status" value="1"/>
</dbReference>
<dbReference type="Pfam" id="PF03031">
    <property type="entry name" value="NIF"/>
    <property type="match status" value="1"/>
</dbReference>
<keyword evidence="2 6" id="KW-0378">Hydrolase</keyword>
<dbReference type="PANTHER" id="PTHR23081:SF36">
    <property type="entry name" value="RNA POLYMERASE II SUBUNIT A C-TERMINAL DOMAIN PHOSPHATASE"/>
    <property type="match status" value="1"/>
</dbReference>
<dbReference type="OrthoDB" id="1426895at2759"/>
<name>A0A2G5DJM6_AQUCA</name>
<dbReference type="InterPro" id="IPR011947">
    <property type="entry name" value="FCP1_euk"/>
</dbReference>
<dbReference type="AlphaFoldDB" id="A0A2G5DJM6"/>
<evidence type="ECO:0000256" key="6">
    <source>
        <dbReference type="RuleBase" id="RU366066"/>
    </source>
</evidence>
<dbReference type="InterPro" id="IPR023214">
    <property type="entry name" value="HAD_sf"/>
</dbReference>
<comment type="subcellular location">
    <subcellularLocation>
        <location evidence="1 6">Nucleus</location>
    </subcellularLocation>
</comment>
<dbReference type="CDD" id="cd07521">
    <property type="entry name" value="HAD_FCP1-like"/>
    <property type="match status" value="1"/>
</dbReference>
<keyword evidence="9" id="KW-1185">Reference proteome</keyword>
<evidence type="ECO:0000256" key="1">
    <source>
        <dbReference type="ARBA" id="ARBA00004123"/>
    </source>
</evidence>
<dbReference type="PANTHER" id="PTHR23081">
    <property type="entry name" value="RNA POLYMERASE II CTD PHOSPHATASE"/>
    <property type="match status" value="1"/>
</dbReference>
<dbReference type="GO" id="GO:0005634">
    <property type="term" value="C:nucleus"/>
    <property type="evidence" value="ECO:0007669"/>
    <property type="project" value="UniProtKB-SubCell"/>
</dbReference>
<dbReference type="InParanoid" id="A0A2G5DJM6"/>
<protein>
    <recommendedName>
        <fullName evidence="6">RNA polymerase II C-terminal domain phosphatase-like</fullName>
        <ecNumber evidence="6">3.1.3.16</ecNumber>
    </recommendedName>
</protein>
<evidence type="ECO:0000256" key="3">
    <source>
        <dbReference type="ARBA" id="ARBA00023242"/>
    </source>
</evidence>
<dbReference type="EMBL" id="KZ305035">
    <property type="protein sequence ID" value="PIA43721.1"/>
    <property type="molecule type" value="Genomic_DNA"/>
</dbReference>
<organism evidence="8 9">
    <name type="scientific">Aquilegia coerulea</name>
    <name type="common">Rocky mountain columbine</name>
    <dbReference type="NCBI Taxonomy" id="218851"/>
    <lineage>
        <taxon>Eukaryota</taxon>
        <taxon>Viridiplantae</taxon>
        <taxon>Streptophyta</taxon>
        <taxon>Embryophyta</taxon>
        <taxon>Tracheophyta</taxon>
        <taxon>Spermatophyta</taxon>
        <taxon>Magnoliopsida</taxon>
        <taxon>Ranunculales</taxon>
        <taxon>Ranunculaceae</taxon>
        <taxon>Thalictroideae</taxon>
        <taxon>Aquilegia</taxon>
    </lineage>
</organism>
<evidence type="ECO:0000313" key="8">
    <source>
        <dbReference type="EMBL" id="PIA43721.1"/>
    </source>
</evidence>
<comment type="catalytic activity">
    <reaction evidence="5 6">
        <text>O-phospho-L-threonyl-[protein] + H2O = L-threonyl-[protein] + phosphate</text>
        <dbReference type="Rhea" id="RHEA:47004"/>
        <dbReference type="Rhea" id="RHEA-COMP:11060"/>
        <dbReference type="Rhea" id="RHEA-COMP:11605"/>
        <dbReference type="ChEBI" id="CHEBI:15377"/>
        <dbReference type="ChEBI" id="CHEBI:30013"/>
        <dbReference type="ChEBI" id="CHEBI:43474"/>
        <dbReference type="ChEBI" id="CHEBI:61977"/>
        <dbReference type="EC" id="3.1.3.16"/>
    </reaction>
</comment>
<sequence>MVMQELEECSHVFVAGICGNCGCGQHIDTICASKLGYIHKDHTVSTEDRDRLREFRLTNMMQKKKLYLILDLDHTLVHSVRPSQLSLDEMHLLNEANSLQDISSGSSLCRFDTIQMITKLRPFVRIFLEKVSDMYEMYIYTRGGLAYALKVAKLLDPGRKYFGSRVISRDDCTQKHGKNLDMVLAAENAVVILDDSGFAWPKNKQNLMLIQKYFYFAYGNMGVSPSASIKKESESDTALLVSLKVLERMHQMFFAGDVDADFKGRDVRQVMKRARTEVFFSETRERKKRIQAEEFIPL</sequence>
<gene>
    <name evidence="8" type="ORF">AQUCO_01800046v1</name>
</gene>
<dbReference type="Proteomes" id="UP000230069">
    <property type="component" value="Unassembled WGS sequence"/>
</dbReference>
<dbReference type="EC" id="3.1.3.16" evidence="6"/>
<evidence type="ECO:0000313" key="9">
    <source>
        <dbReference type="Proteomes" id="UP000230069"/>
    </source>
</evidence>
<dbReference type="NCBIfam" id="TIGR02250">
    <property type="entry name" value="FCP1_euk"/>
    <property type="match status" value="1"/>
</dbReference>
<dbReference type="InterPro" id="IPR004274">
    <property type="entry name" value="FCP1_dom"/>
</dbReference>
<reference evidence="8 9" key="1">
    <citation type="submission" date="2017-09" db="EMBL/GenBank/DDBJ databases">
        <title>WGS assembly of Aquilegia coerulea Goldsmith.</title>
        <authorList>
            <person name="Hodges S."/>
            <person name="Kramer E."/>
            <person name="Nordborg M."/>
            <person name="Tomkins J."/>
            <person name="Borevitz J."/>
            <person name="Derieg N."/>
            <person name="Yan J."/>
            <person name="Mihaltcheva S."/>
            <person name="Hayes R.D."/>
            <person name="Rokhsar D."/>
        </authorList>
    </citation>
    <scope>NUCLEOTIDE SEQUENCE [LARGE SCALE GENOMIC DNA]</scope>
    <source>
        <strain evidence="9">cv. Goldsmith</strain>
    </source>
</reference>